<protein>
    <submittedName>
        <fullName evidence="1">Uncharacterized protein</fullName>
    </submittedName>
</protein>
<sequence length="54" mass="6066">MGSFVLQFFQLHHKSARRHCASVDALGHMREQADMTGGSVIWDVYGISRGRFNG</sequence>
<keyword evidence="3" id="KW-1185">Reference proteome</keyword>
<name>A0A0C3J7E4_PISTI</name>
<dbReference type="EMBL" id="KN832152">
    <property type="protein sequence ID" value="KIN93601.1"/>
    <property type="molecule type" value="Genomic_DNA"/>
</dbReference>
<dbReference type="EMBL" id="KN831948">
    <property type="protein sequence ID" value="KIO12162.1"/>
    <property type="molecule type" value="Genomic_DNA"/>
</dbReference>
<reference evidence="1 3" key="1">
    <citation type="submission" date="2014-04" db="EMBL/GenBank/DDBJ databases">
        <authorList>
            <consortium name="DOE Joint Genome Institute"/>
            <person name="Kuo A."/>
            <person name="Kohler A."/>
            <person name="Costa M.D."/>
            <person name="Nagy L.G."/>
            <person name="Floudas D."/>
            <person name="Copeland A."/>
            <person name="Barry K.W."/>
            <person name="Cichocki N."/>
            <person name="Veneault-Fourrey C."/>
            <person name="LaButti K."/>
            <person name="Lindquist E.A."/>
            <person name="Lipzen A."/>
            <person name="Lundell T."/>
            <person name="Morin E."/>
            <person name="Murat C."/>
            <person name="Sun H."/>
            <person name="Tunlid A."/>
            <person name="Henrissat B."/>
            <person name="Grigoriev I.V."/>
            <person name="Hibbett D.S."/>
            <person name="Martin F."/>
            <person name="Nordberg H.P."/>
            <person name="Cantor M.N."/>
            <person name="Hua S.X."/>
        </authorList>
    </citation>
    <scope>NUCLEOTIDE SEQUENCE [LARGE SCALE GENOMIC DNA]</scope>
    <source>
        <strain evidence="1 3">Marx 270</strain>
    </source>
</reference>
<organism evidence="1 3">
    <name type="scientific">Pisolithus tinctorius Marx 270</name>
    <dbReference type="NCBI Taxonomy" id="870435"/>
    <lineage>
        <taxon>Eukaryota</taxon>
        <taxon>Fungi</taxon>
        <taxon>Dikarya</taxon>
        <taxon>Basidiomycota</taxon>
        <taxon>Agaricomycotina</taxon>
        <taxon>Agaricomycetes</taxon>
        <taxon>Agaricomycetidae</taxon>
        <taxon>Boletales</taxon>
        <taxon>Sclerodermatineae</taxon>
        <taxon>Pisolithaceae</taxon>
        <taxon>Pisolithus</taxon>
    </lineage>
</organism>
<evidence type="ECO:0000313" key="1">
    <source>
        <dbReference type="EMBL" id="KIN93601.1"/>
    </source>
</evidence>
<dbReference type="AlphaFoldDB" id="A0A0C3J7E4"/>
<dbReference type="HOGENOM" id="CLU_3051339_0_0_1"/>
<proteinExistence type="predicted"/>
<dbReference type="Proteomes" id="UP000054217">
    <property type="component" value="Unassembled WGS sequence"/>
</dbReference>
<reference evidence="3" key="2">
    <citation type="submission" date="2015-01" db="EMBL/GenBank/DDBJ databases">
        <title>Evolutionary Origins and Diversification of the Mycorrhizal Mutualists.</title>
        <authorList>
            <consortium name="DOE Joint Genome Institute"/>
            <consortium name="Mycorrhizal Genomics Consortium"/>
            <person name="Kohler A."/>
            <person name="Kuo A."/>
            <person name="Nagy L.G."/>
            <person name="Floudas D."/>
            <person name="Copeland A."/>
            <person name="Barry K.W."/>
            <person name="Cichocki N."/>
            <person name="Veneault-Fourrey C."/>
            <person name="LaButti K."/>
            <person name="Lindquist E.A."/>
            <person name="Lipzen A."/>
            <person name="Lundell T."/>
            <person name="Morin E."/>
            <person name="Murat C."/>
            <person name="Riley R."/>
            <person name="Ohm R."/>
            <person name="Sun H."/>
            <person name="Tunlid A."/>
            <person name="Henrissat B."/>
            <person name="Grigoriev I.V."/>
            <person name="Hibbett D.S."/>
            <person name="Martin F."/>
        </authorList>
    </citation>
    <scope>NUCLEOTIDE SEQUENCE [LARGE SCALE GENOMIC DNA]</scope>
    <source>
        <strain evidence="3">Marx 270</strain>
    </source>
</reference>
<accession>A0A0C3J7E4</accession>
<evidence type="ECO:0000313" key="2">
    <source>
        <dbReference type="EMBL" id="KIO12162.1"/>
    </source>
</evidence>
<evidence type="ECO:0000313" key="3">
    <source>
        <dbReference type="Proteomes" id="UP000054217"/>
    </source>
</evidence>
<reference evidence="1" key="3">
    <citation type="submission" date="2015-02" db="EMBL/GenBank/DDBJ databases">
        <title>Evolutionary Origins and Diversification of the Mycorrhizal Mutualists.</title>
        <authorList>
            <consortium name="DOE Joint Genome Institute"/>
            <consortium name="Mycorrhizal Genomics Consortium"/>
            <person name="Kohler A."/>
            <person name="Kuo A."/>
            <person name="Nagy L.G."/>
            <person name="Floudas D."/>
            <person name="Copeland A."/>
            <person name="Barry K.W."/>
            <person name="Cichocki N."/>
            <person name="Veneault-Fourrey C."/>
            <person name="LaButti K."/>
            <person name="Lindquist E.A."/>
            <person name="Lipzen A."/>
            <person name="Lundell T."/>
            <person name="Morin E."/>
            <person name="Murat C."/>
            <person name="Riley R."/>
            <person name="Ohm R."/>
            <person name="Sun H."/>
            <person name="Tunlid A."/>
            <person name="Henrissat B."/>
            <person name="Grigoriev I.V."/>
            <person name="Hibbett D.S."/>
            <person name="Martin F."/>
        </authorList>
    </citation>
    <scope>NUCLEOTIDE SEQUENCE</scope>
    <source>
        <strain evidence="1">Marx 270</strain>
    </source>
</reference>
<gene>
    <name evidence="1" type="ORF">M404DRAFT_1008846</name>
    <name evidence="2" type="ORF">M404DRAFT_994132</name>
</gene>